<evidence type="ECO:0000256" key="1">
    <source>
        <dbReference type="ARBA" id="ARBA00009477"/>
    </source>
</evidence>
<feature type="domain" description="AprE-like beta-barrel" evidence="6">
    <location>
        <begin position="240"/>
        <end position="334"/>
    </location>
</feature>
<dbReference type="InterPro" id="IPR058982">
    <property type="entry name" value="Beta-barrel_AprE"/>
</dbReference>
<reference evidence="8" key="1">
    <citation type="journal article" date="2019" name="Int. J. Syst. Evol. Microbiol.">
        <title>The Global Catalogue of Microorganisms (GCM) 10K type strain sequencing project: providing services to taxonomists for standard genome sequencing and annotation.</title>
        <authorList>
            <consortium name="The Broad Institute Genomics Platform"/>
            <consortium name="The Broad Institute Genome Sequencing Center for Infectious Disease"/>
            <person name="Wu L."/>
            <person name="Ma J."/>
        </authorList>
    </citation>
    <scope>NUCLEOTIDE SEQUENCE [LARGE SCALE GENOMIC DNA]</scope>
    <source>
        <strain evidence="8">KCTC 23299</strain>
    </source>
</reference>
<feature type="coiled-coil region" evidence="2">
    <location>
        <begin position="114"/>
        <end position="179"/>
    </location>
</feature>
<keyword evidence="4" id="KW-0812">Transmembrane</keyword>
<accession>A0ABW6A1H0</accession>
<dbReference type="InterPro" id="IPR058625">
    <property type="entry name" value="MdtA-like_BSH"/>
</dbReference>
<evidence type="ECO:0000256" key="2">
    <source>
        <dbReference type="SAM" id="Coils"/>
    </source>
</evidence>
<comment type="similarity">
    <text evidence="1">Belongs to the membrane fusion protein (MFP) (TC 8.A.1) family.</text>
</comment>
<keyword evidence="4" id="KW-0472">Membrane</keyword>
<feature type="domain" description="Multidrug resistance protein MdtA-like barrel-sandwich hybrid" evidence="5">
    <location>
        <begin position="61"/>
        <end position="220"/>
    </location>
</feature>
<dbReference type="Gene3D" id="2.40.30.170">
    <property type="match status" value="1"/>
</dbReference>
<name>A0ABW6A1H0_9BACT</name>
<comment type="caution">
    <text evidence="7">The sequence shown here is derived from an EMBL/GenBank/DDBJ whole genome shotgun (WGS) entry which is preliminary data.</text>
</comment>
<evidence type="ECO:0000259" key="5">
    <source>
        <dbReference type="Pfam" id="PF25917"/>
    </source>
</evidence>
<evidence type="ECO:0000256" key="4">
    <source>
        <dbReference type="SAM" id="Phobius"/>
    </source>
</evidence>
<evidence type="ECO:0000313" key="8">
    <source>
        <dbReference type="Proteomes" id="UP001597511"/>
    </source>
</evidence>
<feature type="compositionally biased region" description="Basic and acidic residues" evidence="3">
    <location>
        <begin position="355"/>
        <end position="366"/>
    </location>
</feature>
<dbReference type="Pfam" id="PF26002">
    <property type="entry name" value="Beta-barrel_AprE"/>
    <property type="match status" value="1"/>
</dbReference>
<dbReference type="Pfam" id="PF25917">
    <property type="entry name" value="BSH_RND"/>
    <property type="match status" value="1"/>
</dbReference>
<dbReference type="InterPro" id="IPR006143">
    <property type="entry name" value="RND_pump_MFP"/>
</dbReference>
<dbReference type="PANTHER" id="PTHR30469">
    <property type="entry name" value="MULTIDRUG RESISTANCE PROTEIN MDTA"/>
    <property type="match status" value="1"/>
</dbReference>
<dbReference type="SUPFAM" id="SSF111369">
    <property type="entry name" value="HlyD-like secretion proteins"/>
    <property type="match status" value="1"/>
</dbReference>
<gene>
    <name evidence="7" type="ORF">ACFS6H_05210</name>
</gene>
<evidence type="ECO:0000313" key="7">
    <source>
        <dbReference type="EMBL" id="MFD2919102.1"/>
    </source>
</evidence>
<dbReference type="Gene3D" id="2.40.50.100">
    <property type="match status" value="1"/>
</dbReference>
<dbReference type="NCBIfam" id="TIGR01730">
    <property type="entry name" value="RND_mfp"/>
    <property type="match status" value="1"/>
</dbReference>
<proteinExistence type="inferred from homology"/>
<protein>
    <submittedName>
        <fullName evidence="7">Efflux RND transporter periplasmic adaptor subunit</fullName>
    </submittedName>
</protein>
<dbReference type="PANTHER" id="PTHR30469:SF33">
    <property type="entry name" value="SLR1207 PROTEIN"/>
    <property type="match status" value="1"/>
</dbReference>
<dbReference type="RefSeq" id="WP_386095960.1">
    <property type="nucleotide sequence ID" value="NZ_JBHUOZ010000001.1"/>
</dbReference>
<organism evidence="7 8">
    <name type="scientific">Terrimonas rubra</name>
    <dbReference type="NCBI Taxonomy" id="1035890"/>
    <lineage>
        <taxon>Bacteria</taxon>
        <taxon>Pseudomonadati</taxon>
        <taxon>Bacteroidota</taxon>
        <taxon>Chitinophagia</taxon>
        <taxon>Chitinophagales</taxon>
        <taxon>Chitinophagaceae</taxon>
        <taxon>Terrimonas</taxon>
    </lineage>
</organism>
<evidence type="ECO:0000256" key="3">
    <source>
        <dbReference type="SAM" id="MobiDB-lite"/>
    </source>
</evidence>
<keyword evidence="2" id="KW-0175">Coiled coil</keyword>
<keyword evidence="8" id="KW-1185">Reference proteome</keyword>
<dbReference type="Gene3D" id="2.40.420.20">
    <property type="match status" value="1"/>
</dbReference>
<feature type="region of interest" description="Disordered" evidence="3">
    <location>
        <begin position="355"/>
        <end position="379"/>
    </location>
</feature>
<keyword evidence="4" id="KW-1133">Transmembrane helix</keyword>
<feature type="transmembrane region" description="Helical" evidence="4">
    <location>
        <begin position="7"/>
        <end position="25"/>
    </location>
</feature>
<sequence>MKKSVKWLLIIIAVIVIAGFAYNAYNKGKNTGEKVTTESVTKRTIIETVTASGNVYPEVEVKISPDISGQVTNLMVQEGDSVKKGQVLARIYADIYALQKDQAAATVAQSRATVANSEAALLALQATLKNAEDNYKRNKTLYDQKVISKAELEQIETTYQSAQANYNAAKQNIRSLEAGTQVSQSGLSRANKDLSRTTIVAPMDGVVSSLSIKEGESVAGNSFNVGTEMMRVADMNIIEVRVDVGENDIVKVNLGDSADVEVDAYNNRKFKGVVTQIASSTKNSSLTATTTDVTNYEVRIRLDKASYSDLIDPSKPRKFPFRPGMNASADIKTKRKDNVLSVPIAAVNARLKGSDKSLADSKKEKASSTGADEDQDTNTGAEMEEVVYVLQPDNTVKKVLVKSGIQDMNNIEIVSGLTGNEKVVSGPYSAISQTLKDGTKVKVVTKEELFKK</sequence>
<dbReference type="Gene3D" id="1.10.287.470">
    <property type="entry name" value="Helix hairpin bin"/>
    <property type="match status" value="1"/>
</dbReference>
<evidence type="ECO:0000259" key="6">
    <source>
        <dbReference type="Pfam" id="PF26002"/>
    </source>
</evidence>
<dbReference type="EMBL" id="JBHUOZ010000001">
    <property type="protein sequence ID" value="MFD2919102.1"/>
    <property type="molecule type" value="Genomic_DNA"/>
</dbReference>
<dbReference type="Proteomes" id="UP001597511">
    <property type="component" value="Unassembled WGS sequence"/>
</dbReference>